<gene>
    <name evidence="2" type="ORF">HAV22_12455</name>
</gene>
<feature type="compositionally biased region" description="Pro residues" evidence="1">
    <location>
        <begin position="593"/>
        <end position="605"/>
    </location>
</feature>
<evidence type="ECO:0000313" key="3">
    <source>
        <dbReference type="Proteomes" id="UP000716322"/>
    </source>
</evidence>
<evidence type="ECO:0000256" key="1">
    <source>
        <dbReference type="SAM" id="MobiDB-lite"/>
    </source>
</evidence>
<dbReference type="Proteomes" id="UP000716322">
    <property type="component" value="Unassembled WGS sequence"/>
</dbReference>
<evidence type="ECO:0008006" key="4">
    <source>
        <dbReference type="Google" id="ProtNLM"/>
    </source>
</evidence>
<protein>
    <recommendedName>
        <fullName evidence="4">DUF4034 domain-containing protein</fullName>
    </recommendedName>
</protein>
<organism evidence="2 3">
    <name type="scientific">Telluria antibiotica</name>
    <dbReference type="NCBI Taxonomy" id="2717319"/>
    <lineage>
        <taxon>Bacteria</taxon>
        <taxon>Pseudomonadati</taxon>
        <taxon>Pseudomonadota</taxon>
        <taxon>Betaproteobacteria</taxon>
        <taxon>Burkholderiales</taxon>
        <taxon>Oxalobacteraceae</taxon>
        <taxon>Telluria group</taxon>
        <taxon>Telluria</taxon>
    </lineage>
</organism>
<dbReference type="RefSeq" id="WP_166859391.1">
    <property type="nucleotide sequence ID" value="NZ_JAAQOM010000006.1"/>
</dbReference>
<dbReference type="EMBL" id="JAAQOM010000006">
    <property type="protein sequence ID" value="NIA54445.1"/>
    <property type="molecule type" value="Genomic_DNA"/>
</dbReference>
<feature type="region of interest" description="Disordered" evidence="1">
    <location>
        <begin position="582"/>
        <end position="605"/>
    </location>
</feature>
<keyword evidence="3" id="KW-1185">Reference proteome</keyword>
<proteinExistence type="predicted"/>
<name>A0ABX0PEG4_9BURK</name>
<evidence type="ECO:0000313" key="2">
    <source>
        <dbReference type="EMBL" id="NIA54445.1"/>
    </source>
</evidence>
<accession>A0ABX0PEG4</accession>
<sequence length="605" mass="65352">MAAIVVSALAGGVCAAQEAPPQSIVVTGQRGTSSWTRAESAHVVVVSNAAREEVARLVEHLERLDALLRMFTADYGGAAAGPEPKLNLMYLDDSHLLDRVVADRPFAGIGLFRDCAGGAQGFLVHTEALPAVADDSLATAALHEGLSYVSQAYARHFLYRHTDVRRPSLWIEGFADYFAGVAFGTKQMVVGRIPPGVRSYLDYHDKGHEYYLDYDRMLGPDPYKGLHETKGKAARVEYQARAWILAHYVLGADERRKGLATFVKAVDQGTDPAAAVHEAFRLNMGDADKVLWRYQRQGTNAMRFDMPWAARPETTFTTMSAASGEFVLADNVLRACPTRGQGEGLLRTLHTEAAKVPNVEAAQLALSRARVDWGDPAAALPWLQRAAREADASADVLTLLARADLKLAARVNGDARTPYLDEAYANLARARAREPRSGAVALAGLDFALLTGDAPGSAPLDRVIAAWQTTRDSGPLARAAALAWSYLGDVPKATHVLRMLANDTRDPPMAAWAAQLQRRLDAGLTKAAILDEMRNGSGDGLLAGGANEWTFDMVALVKEVEAQAAEEYARGAIQRRELKQMASDAAVSRFTNGPPPPPPPPDTRE</sequence>
<comment type="caution">
    <text evidence="2">The sequence shown here is derived from an EMBL/GenBank/DDBJ whole genome shotgun (WGS) entry which is preliminary data.</text>
</comment>
<reference evidence="2 3" key="1">
    <citation type="submission" date="2020-03" db="EMBL/GenBank/DDBJ databases">
        <title>Genome sequence of strain Massilia sp. TW-1.</title>
        <authorList>
            <person name="Chaudhary D.K."/>
        </authorList>
    </citation>
    <scope>NUCLEOTIDE SEQUENCE [LARGE SCALE GENOMIC DNA]</scope>
    <source>
        <strain evidence="2 3">TW-1</strain>
    </source>
</reference>